<name>A0A022PWI8_ERYGU</name>
<accession>A0A022PWI8</accession>
<evidence type="ECO:0000313" key="2">
    <source>
        <dbReference type="EMBL" id="EYU19183.1"/>
    </source>
</evidence>
<proteinExistence type="predicted"/>
<dbReference type="EMBL" id="KI632305">
    <property type="protein sequence ID" value="EYU19183.1"/>
    <property type="molecule type" value="Genomic_DNA"/>
</dbReference>
<feature type="transmembrane region" description="Helical" evidence="1">
    <location>
        <begin position="46"/>
        <end position="66"/>
    </location>
</feature>
<evidence type="ECO:0000313" key="3">
    <source>
        <dbReference type="Proteomes" id="UP000030748"/>
    </source>
</evidence>
<keyword evidence="3" id="KW-1185">Reference proteome</keyword>
<dbReference type="AlphaFoldDB" id="A0A022PWI8"/>
<gene>
    <name evidence="2" type="ORF">MIMGU_mgv1a017446mg</name>
</gene>
<keyword evidence="1" id="KW-0812">Transmembrane</keyword>
<keyword evidence="1" id="KW-1133">Transmembrane helix</keyword>
<organism evidence="2 3">
    <name type="scientific">Erythranthe guttata</name>
    <name type="common">Yellow monkey flower</name>
    <name type="synonym">Mimulus guttatus</name>
    <dbReference type="NCBI Taxonomy" id="4155"/>
    <lineage>
        <taxon>Eukaryota</taxon>
        <taxon>Viridiplantae</taxon>
        <taxon>Streptophyta</taxon>
        <taxon>Embryophyta</taxon>
        <taxon>Tracheophyta</taxon>
        <taxon>Spermatophyta</taxon>
        <taxon>Magnoliopsida</taxon>
        <taxon>eudicotyledons</taxon>
        <taxon>Gunneridae</taxon>
        <taxon>Pentapetalae</taxon>
        <taxon>asterids</taxon>
        <taxon>lamiids</taxon>
        <taxon>Lamiales</taxon>
        <taxon>Phrymaceae</taxon>
        <taxon>Erythranthe</taxon>
    </lineage>
</organism>
<dbReference type="Proteomes" id="UP000030748">
    <property type="component" value="Unassembled WGS sequence"/>
</dbReference>
<evidence type="ECO:0000256" key="1">
    <source>
        <dbReference type="SAM" id="Phobius"/>
    </source>
</evidence>
<reference evidence="2 3" key="1">
    <citation type="journal article" date="2013" name="Proc. Natl. Acad. Sci. U.S.A.">
        <title>Fine-scale variation in meiotic recombination in Mimulus inferred from population shotgun sequencing.</title>
        <authorList>
            <person name="Hellsten U."/>
            <person name="Wright K.M."/>
            <person name="Jenkins J."/>
            <person name="Shu S."/>
            <person name="Yuan Y."/>
            <person name="Wessler S.R."/>
            <person name="Schmutz J."/>
            <person name="Willis J.H."/>
            <person name="Rokhsar D.S."/>
        </authorList>
    </citation>
    <scope>NUCLEOTIDE SEQUENCE [LARGE SCALE GENOMIC DNA]</scope>
    <source>
        <strain evidence="3">cv. DUN x IM62</strain>
    </source>
</reference>
<protein>
    <submittedName>
        <fullName evidence="2">Uncharacterized protein</fullName>
    </submittedName>
</protein>
<sequence>MVIYKWWYARMVCLSYSLICIENRSPPPSNILKCRKLTGNTRFSRSLGVLITCVLVLRVFLFTPAASPPASFPR</sequence>
<keyword evidence="1" id="KW-0472">Membrane</keyword>